<organism evidence="2 3">
    <name type="scientific">Kibdelosporangium aridum</name>
    <dbReference type="NCBI Taxonomy" id="2030"/>
    <lineage>
        <taxon>Bacteria</taxon>
        <taxon>Bacillati</taxon>
        <taxon>Actinomycetota</taxon>
        <taxon>Actinomycetes</taxon>
        <taxon>Pseudonocardiales</taxon>
        <taxon>Pseudonocardiaceae</taxon>
        <taxon>Kibdelosporangium</taxon>
    </lineage>
</organism>
<dbReference type="PANTHER" id="PTHR39335">
    <property type="entry name" value="BLL4220 PROTEIN"/>
    <property type="match status" value="1"/>
</dbReference>
<gene>
    <name evidence="2" type="ORF">DMH04_52515</name>
</gene>
<evidence type="ECO:0000313" key="2">
    <source>
        <dbReference type="EMBL" id="RSM63851.1"/>
    </source>
</evidence>
<dbReference type="EMBL" id="QHKI01000104">
    <property type="protein sequence ID" value="RSM63851.1"/>
    <property type="molecule type" value="Genomic_DNA"/>
</dbReference>
<dbReference type="GO" id="GO:0043448">
    <property type="term" value="P:alkane catabolic process"/>
    <property type="evidence" value="ECO:0007669"/>
    <property type="project" value="TreeGrafter"/>
</dbReference>
<evidence type="ECO:0000256" key="1">
    <source>
        <dbReference type="SAM" id="SignalP"/>
    </source>
</evidence>
<dbReference type="PROSITE" id="PS51257">
    <property type="entry name" value="PROKAR_LIPOPROTEIN"/>
    <property type="match status" value="1"/>
</dbReference>
<feature type="signal peptide" evidence="1">
    <location>
        <begin position="1"/>
        <end position="19"/>
    </location>
</feature>
<name>A0A428Y8L3_KIBAR</name>
<dbReference type="Pfam" id="PF03640">
    <property type="entry name" value="Lipoprotein_15"/>
    <property type="match status" value="2"/>
</dbReference>
<dbReference type="OrthoDB" id="597632at2"/>
<dbReference type="InterPro" id="IPR005297">
    <property type="entry name" value="Lipoprotein_repeat"/>
</dbReference>
<sequence length="175" mass="18413">MWTKTWMSGLALASIAALAGCGQQTAGVPLASDAAALEETLGQRSDEGGYWPKSVQLGQNPTLGAVVLDGRGFTLYRFDKDSDAPPKSTCEGACARQWPPVLANEKITFQNLSPSEIGVLNRRDGTQQVTIGGRPVYRYVKDIVPGQTNGQGAGKTWFAVAPDGSKAGQKANSGN</sequence>
<evidence type="ECO:0000313" key="3">
    <source>
        <dbReference type="Proteomes" id="UP000287547"/>
    </source>
</evidence>
<dbReference type="PANTHER" id="PTHR39335:SF1">
    <property type="entry name" value="BLL4220 PROTEIN"/>
    <property type="match status" value="1"/>
</dbReference>
<protein>
    <recommendedName>
        <fullName evidence="4">Lipoprotein</fullName>
    </recommendedName>
</protein>
<keyword evidence="1" id="KW-0732">Signal</keyword>
<dbReference type="AlphaFoldDB" id="A0A428Y8L3"/>
<dbReference type="RefSeq" id="WP_051793102.1">
    <property type="nucleotide sequence ID" value="NZ_QHKI01000104.1"/>
</dbReference>
<proteinExistence type="predicted"/>
<dbReference type="Proteomes" id="UP000287547">
    <property type="component" value="Unassembled WGS sequence"/>
</dbReference>
<feature type="chain" id="PRO_5038772838" description="Lipoprotein" evidence="1">
    <location>
        <begin position="20"/>
        <end position="175"/>
    </location>
</feature>
<comment type="caution">
    <text evidence="2">The sequence shown here is derived from an EMBL/GenBank/DDBJ whole genome shotgun (WGS) entry which is preliminary data.</text>
</comment>
<evidence type="ECO:0008006" key="4">
    <source>
        <dbReference type="Google" id="ProtNLM"/>
    </source>
</evidence>
<reference evidence="2 3" key="1">
    <citation type="submission" date="2018-05" db="EMBL/GenBank/DDBJ databases">
        <title>Evolution of GPA BGCs.</title>
        <authorList>
            <person name="Waglechner N."/>
            <person name="Wright G.D."/>
        </authorList>
    </citation>
    <scope>NUCLEOTIDE SEQUENCE [LARGE SCALE GENOMIC DNA]</scope>
    <source>
        <strain evidence="2 3">A82846</strain>
    </source>
</reference>
<accession>A0A428Y8L3</accession>